<accession>A0A699IJJ5</accession>
<evidence type="ECO:0000259" key="5">
    <source>
        <dbReference type="PROSITE" id="PS51294"/>
    </source>
</evidence>
<organism evidence="6">
    <name type="scientific">Tanacetum cinerariifolium</name>
    <name type="common">Dalmatian daisy</name>
    <name type="synonym">Chrysanthemum cinerariifolium</name>
    <dbReference type="NCBI Taxonomy" id="118510"/>
    <lineage>
        <taxon>Eukaryota</taxon>
        <taxon>Viridiplantae</taxon>
        <taxon>Streptophyta</taxon>
        <taxon>Embryophyta</taxon>
        <taxon>Tracheophyta</taxon>
        <taxon>Spermatophyta</taxon>
        <taxon>Magnoliopsida</taxon>
        <taxon>eudicotyledons</taxon>
        <taxon>Gunneridae</taxon>
        <taxon>Pentapetalae</taxon>
        <taxon>asterids</taxon>
        <taxon>campanulids</taxon>
        <taxon>Asterales</taxon>
        <taxon>Asteraceae</taxon>
        <taxon>Asteroideae</taxon>
        <taxon>Anthemideae</taxon>
        <taxon>Anthemidinae</taxon>
        <taxon>Tanacetum</taxon>
    </lineage>
</organism>
<name>A0A699IJJ5_TANCI</name>
<dbReference type="InterPro" id="IPR050560">
    <property type="entry name" value="MYB_TF"/>
</dbReference>
<dbReference type="SMART" id="SM00717">
    <property type="entry name" value="SANT"/>
    <property type="match status" value="2"/>
</dbReference>
<dbReference type="GO" id="GO:0005634">
    <property type="term" value="C:nucleus"/>
    <property type="evidence" value="ECO:0007669"/>
    <property type="project" value="UniProtKB-SubCell"/>
</dbReference>
<dbReference type="Pfam" id="PF00249">
    <property type="entry name" value="Myb_DNA-binding"/>
    <property type="match status" value="3"/>
</dbReference>
<gene>
    <name evidence="6" type="ORF">Tci_533282</name>
</gene>
<evidence type="ECO:0000313" key="6">
    <source>
        <dbReference type="EMBL" id="GEZ61309.1"/>
    </source>
</evidence>
<dbReference type="EMBL" id="BKCJ010300573">
    <property type="protein sequence ID" value="GEZ61309.1"/>
    <property type="molecule type" value="Genomic_DNA"/>
</dbReference>
<dbReference type="InterPro" id="IPR009057">
    <property type="entry name" value="Homeodomain-like_sf"/>
</dbReference>
<dbReference type="AlphaFoldDB" id="A0A699IJJ5"/>
<protein>
    <submittedName>
        <fullName evidence="6">Uncharacterized protein</fullName>
    </submittedName>
</protein>
<evidence type="ECO:0000256" key="3">
    <source>
        <dbReference type="SAM" id="MobiDB-lite"/>
    </source>
</evidence>
<dbReference type="PANTHER" id="PTHR45614">
    <property type="entry name" value="MYB PROTEIN-RELATED"/>
    <property type="match status" value="1"/>
</dbReference>
<dbReference type="CDD" id="cd00167">
    <property type="entry name" value="SANT"/>
    <property type="match status" value="3"/>
</dbReference>
<dbReference type="Gene3D" id="1.10.10.60">
    <property type="entry name" value="Homeodomain-like"/>
    <property type="match status" value="3"/>
</dbReference>
<dbReference type="GO" id="GO:0000981">
    <property type="term" value="F:DNA-binding transcription factor activity, RNA polymerase II-specific"/>
    <property type="evidence" value="ECO:0007669"/>
    <property type="project" value="TreeGrafter"/>
</dbReference>
<feature type="compositionally biased region" description="Polar residues" evidence="3">
    <location>
        <begin position="262"/>
        <end position="271"/>
    </location>
</feature>
<dbReference type="PROSITE" id="PS51294">
    <property type="entry name" value="HTH_MYB"/>
    <property type="match status" value="1"/>
</dbReference>
<evidence type="ECO:0000259" key="4">
    <source>
        <dbReference type="PROSITE" id="PS50090"/>
    </source>
</evidence>
<dbReference type="InterPro" id="IPR001005">
    <property type="entry name" value="SANT/Myb"/>
</dbReference>
<feature type="domain" description="Myb-like" evidence="4">
    <location>
        <begin position="159"/>
        <end position="202"/>
    </location>
</feature>
<sequence length="288" mass="32640">LVRAKSNSYYQAFNVKSLFGEIDCPKKSQVKLKGGVRGHQAPSIGDMARDDISTQGTHIYSRDGSAPTWNALNELKDMDSREGPWILEEDKMLQNLIAIFSMDWSLISKSIPGRTIHECLLWWFSFYQRHGPNWSLISKSIPGKSAISCELRWLSLQMPFTPEEDDMLEILLEKYGPNWSLISKSMPGKSAMACALRWKSSSVTKKDIPDLNLSVAVGDFTGHQAPSISDMARDNMTSEGTHSYSRDRPAPSSNDLNERDSSQMMTQSDNVQEFHFHEFEPMMIETYN</sequence>
<feature type="domain" description="HTH myb-type" evidence="5">
    <location>
        <begin position="159"/>
        <end position="206"/>
    </location>
</feature>
<dbReference type="GO" id="GO:0000978">
    <property type="term" value="F:RNA polymerase II cis-regulatory region sequence-specific DNA binding"/>
    <property type="evidence" value="ECO:0007669"/>
    <property type="project" value="TreeGrafter"/>
</dbReference>
<evidence type="ECO:0000256" key="2">
    <source>
        <dbReference type="ARBA" id="ARBA00023242"/>
    </source>
</evidence>
<comment type="subcellular location">
    <subcellularLocation>
        <location evidence="1">Nucleus</location>
    </subcellularLocation>
</comment>
<dbReference type="SUPFAM" id="SSF46689">
    <property type="entry name" value="Homeodomain-like"/>
    <property type="match status" value="2"/>
</dbReference>
<reference evidence="6" key="1">
    <citation type="journal article" date="2019" name="Sci. Rep.">
        <title>Draft genome of Tanacetum cinerariifolium, the natural source of mosquito coil.</title>
        <authorList>
            <person name="Yamashiro T."/>
            <person name="Shiraishi A."/>
            <person name="Satake H."/>
            <person name="Nakayama K."/>
        </authorList>
    </citation>
    <scope>NUCLEOTIDE SEQUENCE</scope>
</reference>
<keyword evidence="2" id="KW-0539">Nucleus</keyword>
<feature type="region of interest" description="Disordered" evidence="3">
    <location>
        <begin position="224"/>
        <end position="272"/>
    </location>
</feature>
<evidence type="ECO:0000256" key="1">
    <source>
        <dbReference type="ARBA" id="ARBA00004123"/>
    </source>
</evidence>
<dbReference type="InterPro" id="IPR017930">
    <property type="entry name" value="Myb_dom"/>
</dbReference>
<feature type="domain" description="Myb-like" evidence="4">
    <location>
        <begin position="77"/>
        <end position="127"/>
    </location>
</feature>
<dbReference type="PROSITE" id="PS50090">
    <property type="entry name" value="MYB_LIKE"/>
    <property type="match status" value="2"/>
</dbReference>
<proteinExistence type="predicted"/>
<feature type="non-terminal residue" evidence="6">
    <location>
        <position position="1"/>
    </location>
</feature>
<comment type="caution">
    <text evidence="6">The sequence shown here is derived from an EMBL/GenBank/DDBJ whole genome shotgun (WGS) entry which is preliminary data.</text>
</comment>